<dbReference type="EMBL" id="JAEVFJ010000030">
    <property type="protein sequence ID" value="KAH8093116.1"/>
    <property type="molecule type" value="Genomic_DNA"/>
</dbReference>
<keyword evidence="2" id="KW-1185">Reference proteome</keyword>
<name>A0A8K0UJE0_9AGAR</name>
<dbReference type="Proteomes" id="UP000813824">
    <property type="component" value="Unassembled WGS sequence"/>
</dbReference>
<reference evidence="1" key="1">
    <citation type="journal article" date="2021" name="New Phytol.">
        <title>Evolutionary innovations through gain and loss of genes in the ectomycorrhizal Boletales.</title>
        <authorList>
            <person name="Wu G."/>
            <person name="Miyauchi S."/>
            <person name="Morin E."/>
            <person name="Kuo A."/>
            <person name="Drula E."/>
            <person name="Varga T."/>
            <person name="Kohler A."/>
            <person name="Feng B."/>
            <person name="Cao Y."/>
            <person name="Lipzen A."/>
            <person name="Daum C."/>
            <person name="Hundley H."/>
            <person name="Pangilinan J."/>
            <person name="Johnson J."/>
            <person name="Barry K."/>
            <person name="LaButti K."/>
            <person name="Ng V."/>
            <person name="Ahrendt S."/>
            <person name="Min B."/>
            <person name="Choi I.G."/>
            <person name="Park H."/>
            <person name="Plett J.M."/>
            <person name="Magnuson J."/>
            <person name="Spatafora J.W."/>
            <person name="Nagy L.G."/>
            <person name="Henrissat B."/>
            <person name="Grigoriev I.V."/>
            <person name="Yang Z.L."/>
            <person name="Xu J."/>
            <person name="Martin F.M."/>
        </authorList>
    </citation>
    <scope>NUCLEOTIDE SEQUENCE</scope>
    <source>
        <strain evidence="1">KKN 215</strain>
    </source>
</reference>
<proteinExistence type="predicted"/>
<evidence type="ECO:0000313" key="1">
    <source>
        <dbReference type="EMBL" id="KAH8093116.1"/>
    </source>
</evidence>
<protein>
    <recommendedName>
        <fullName evidence="3">F-box domain-containing protein</fullName>
    </recommendedName>
</protein>
<evidence type="ECO:0008006" key="3">
    <source>
        <dbReference type="Google" id="ProtNLM"/>
    </source>
</evidence>
<comment type="caution">
    <text evidence="1">The sequence shown here is derived from an EMBL/GenBank/DDBJ whole genome shotgun (WGS) entry which is preliminary data.</text>
</comment>
<sequence>MPAVSNPGAIAHTSTAFPLLPIEVWETIIDHMCDYGRYVSYPEVRQPLAACMLVCKSWGPRCRRYLLGSVKLKNRSQLDTLVEQLLRAPWLCDFVENLYLSPIPGSLIDHSLVCLAPLHLPPLKNLKCVQIDGFDFSLRLPNFYWAYRQFHLDKLYLYDFTYTRFSEVTQLAVATRAIELYAHGTARTRSAGTGALSFGMHAHEVGYTMDWKSLAAASETWHRHSSPFYFELRLLRVSASDDDAAFGRDTATWARIASVFRGHLDEPDDSVTIVIRAEGSYGGFDELCTISTEHGEGNSLVVRFNGMGNLFIVPYALRGISQSRSKVHTVELPAAYSAKYGPTDVETWSAIDEALAHPHFSTLPVCDIYFDRTSEYHRYLGHDIGDYGCLHEVYREWLPRTASRGLLACTVNTCMFRNPISVCVFPISVALFVLISNYMQH</sequence>
<evidence type="ECO:0000313" key="2">
    <source>
        <dbReference type="Proteomes" id="UP000813824"/>
    </source>
</evidence>
<dbReference type="AlphaFoldDB" id="A0A8K0UJE0"/>
<organism evidence="1 2">
    <name type="scientific">Cristinia sonorae</name>
    <dbReference type="NCBI Taxonomy" id="1940300"/>
    <lineage>
        <taxon>Eukaryota</taxon>
        <taxon>Fungi</taxon>
        <taxon>Dikarya</taxon>
        <taxon>Basidiomycota</taxon>
        <taxon>Agaricomycotina</taxon>
        <taxon>Agaricomycetes</taxon>
        <taxon>Agaricomycetidae</taxon>
        <taxon>Agaricales</taxon>
        <taxon>Pleurotineae</taxon>
        <taxon>Stephanosporaceae</taxon>
        <taxon>Cristinia</taxon>
    </lineage>
</organism>
<dbReference type="OrthoDB" id="2977329at2759"/>
<accession>A0A8K0UJE0</accession>
<gene>
    <name evidence="1" type="ORF">BXZ70DRAFT_1010598</name>
</gene>